<dbReference type="AlphaFoldDB" id="A0A1E7ZE59"/>
<protein>
    <submittedName>
        <fullName evidence="2">DNA transposition protein</fullName>
    </submittedName>
</protein>
<dbReference type="STRING" id="1656094.BFC18_06405"/>
<dbReference type="InterPro" id="IPR027417">
    <property type="entry name" value="P-loop_NTPase"/>
</dbReference>
<organism evidence="2 3">
    <name type="scientific">Alteromonas confluentis</name>
    <dbReference type="NCBI Taxonomy" id="1656094"/>
    <lineage>
        <taxon>Bacteria</taxon>
        <taxon>Pseudomonadati</taxon>
        <taxon>Pseudomonadota</taxon>
        <taxon>Gammaproteobacteria</taxon>
        <taxon>Alteromonadales</taxon>
        <taxon>Alteromonadaceae</taxon>
        <taxon>Alteromonas/Salinimonas group</taxon>
        <taxon>Alteromonas</taxon>
    </lineage>
</organism>
<dbReference type="EMBL" id="MDHN01000010">
    <property type="protein sequence ID" value="OFC71781.1"/>
    <property type="molecule type" value="Genomic_DNA"/>
</dbReference>
<proteinExistence type="predicted"/>
<gene>
    <name evidence="2" type="ORF">BFC18_06405</name>
</gene>
<dbReference type="InterPro" id="IPR049945">
    <property type="entry name" value="AAA_22"/>
</dbReference>
<dbReference type="Proteomes" id="UP000175691">
    <property type="component" value="Unassembled WGS sequence"/>
</dbReference>
<sequence>MRSITAKTKNVMAAFDAYQTVQEASMENAPAMGMFSGRAGLGKSTAGAFLFVHADGVLVRCLRSDTMGTLLERLARDLGLEKRQRKADMIDYIVKELALTGKPLFIDEADYLADKTEVLETIRDIYDLAQVPVILIGYEYLPKKVKRLPQLFSRISQHVEFQEADMEDIRIMANDLVEHGHIEDDLLQSLLTAAKGNCRLITTGLSSIEKFAKSNSLETVTAHQWAGRTFFPVADF</sequence>
<dbReference type="RefSeq" id="WP_070124121.1">
    <property type="nucleotide sequence ID" value="NZ_MDHN01000010.1"/>
</dbReference>
<feature type="domain" description="ORC1/DEAH AAA+ ATPase" evidence="1">
    <location>
        <begin position="31"/>
        <end position="143"/>
    </location>
</feature>
<keyword evidence="3" id="KW-1185">Reference proteome</keyword>
<accession>A0A1E7ZE59</accession>
<reference evidence="2 3" key="1">
    <citation type="submission" date="2016-08" db="EMBL/GenBank/DDBJ databases">
        <authorList>
            <person name="Seilhamer J.J."/>
        </authorList>
    </citation>
    <scope>NUCLEOTIDE SEQUENCE [LARGE SCALE GENOMIC DNA]</scope>
    <source>
        <strain evidence="2 3">KCTC 42603</strain>
    </source>
</reference>
<dbReference type="InterPro" id="IPR052026">
    <property type="entry name" value="ExeA_AAA_ATPase_DNA-bind"/>
</dbReference>
<name>A0A1E7ZE59_9ALTE</name>
<dbReference type="PANTHER" id="PTHR35894:SF5">
    <property type="entry name" value="MU-LIKE PROPHAGE FLUMU DNA TRANSPOSITION PROTEIN B"/>
    <property type="match status" value="1"/>
</dbReference>
<dbReference type="GO" id="GO:0016887">
    <property type="term" value="F:ATP hydrolysis activity"/>
    <property type="evidence" value="ECO:0007669"/>
    <property type="project" value="InterPro"/>
</dbReference>
<dbReference type="Gene3D" id="3.40.50.300">
    <property type="entry name" value="P-loop containing nucleotide triphosphate hydrolases"/>
    <property type="match status" value="1"/>
</dbReference>
<evidence type="ECO:0000259" key="1">
    <source>
        <dbReference type="Pfam" id="PF13401"/>
    </source>
</evidence>
<dbReference type="OrthoDB" id="9757917at2"/>
<dbReference type="Pfam" id="PF13401">
    <property type="entry name" value="AAA_22"/>
    <property type="match status" value="1"/>
</dbReference>
<evidence type="ECO:0000313" key="2">
    <source>
        <dbReference type="EMBL" id="OFC71781.1"/>
    </source>
</evidence>
<comment type="caution">
    <text evidence="2">The sequence shown here is derived from an EMBL/GenBank/DDBJ whole genome shotgun (WGS) entry which is preliminary data.</text>
</comment>
<dbReference type="PANTHER" id="PTHR35894">
    <property type="entry name" value="GENERAL SECRETION PATHWAY PROTEIN A-RELATED"/>
    <property type="match status" value="1"/>
</dbReference>
<dbReference type="SUPFAM" id="SSF52540">
    <property type="entry name" value="P-loop containing nucleoside triphosphate hydrolases"/>
    <property type="match status" value="1"/>
</dbReference>
<evidence type="ECO:0000313" key="3">
    <source>
        <dbReference type="Proteomes" id="UP000175691"/>
    </source>
</evidence>